<evidence type="ECO:0000259" key="6">
    <source>
        <dbReference type="Pfam" id="PF03636"/>
    </source>
</evidence>
<proteinExistence type="inferred from homology"/>
<dbReference type="PANTHER" id="PTHR11051:SF8">
    <property type="entry name" value="PROTEIN-GLUCOSYLGALACTOSYLHYDROXYLYSINE GLUCOSIDASE"/>
    <property type="match status" value="1"/>
</dbReference>
<dbReference type="Gene3D" id="2.60.420.10">
    <property type="entry name" value="Maltose phosphorylase, domain 3"/>
    <property type="match status" value="1"/>
</dbReference>
<keyword evidence="3" id="KW-0808">Transferase</keyword>
<dbReference type="PANTHER" id="PTHR11051">
    <property type="entry name" value="GLYCOSYL HYDROLASE-RELATED"/>
    <property type="match status" value="1"/>
</dbReference>
<dbReference type="EMBL" id="JBHTOC010000012">
    <property type="protein sequence ID" value="MFD1430340.1"/>
    <property type="molecule type" value="Genomic_DNA"/>
</dbReference>
<reference evidence="8" key="1">
    <citation type="journal article" date="2019" name="Int. J. Syst. Evol. Microbiol.">
        <title>The Global Catalogue of Microorganisms (GCM) 10K type strain sequencing project: providing services to taxonomists for standard genome sequencing and annotation.</title>
        <authorList>
            <consortium name="The Broad Institute Genomics Platform"/>
            <consortium name="The Broad Institute Genome Sequencing Center for Infectious Disease"/>
            <person name="Wu L."/>
            <person name="Ma J."/>
        </authorList>
    </citation>
    <scope>NUCLEOTIDE SEQUENCE [LARGE SCALE GENOMIC DNA]</scope>
    <source>
        <strain evidence="8">CCM 8980</strain>
    </source>
</reference>
<organism evidence="7 8">
    <name type="scientific">Lacticaseibacillus mingshuiensis</name>
    <dbReference type="NCBI Taxonomy" id="2799574"/>
    <lineage>
        <taxon>Bacteria</taxon>
        <taxon>Bacillati</taxon>
        <taxon>Bacillota</taxon>
        <taxon>Bacilli</taxon>
        <taxon>Lactobacillales</taxon>
        <taxon>Lactobacillaceae</taxon>
        <taxon>Lacticaseibacillus</taxon>
    </lineage>
</organism>
<dbReference type="InterPro" id="IPR011013">
    <property type="entry name" value="Gal_mutarotase_sf_dom"/>
</dbReference>
<dbReference type="SUPFAM" id="SSF74650">
    <property type="entry name" value="Galactose mutarotase-like"/>
    <property type="match status" value="1"/>
</dbReference>
<dbReference type="InterPro" id="IPR005195">
    <property type="entry name" value="Glyco_hydro_65_M"/>
</dbReference>
<dbReference type="Pfam" id="PF03632">
    <property type="entry name" value="Glyco_hydro_65m"/>
    <property type="match status" value="1"/>
</dbReference>
<gene>
    <name evidence="7" type="ORF">ACFQ4P_08775</name>
</gene>
<dbReference type="InterPro" id="IPR017045">
    <property type="entry name" value="Malt_Pase/Glycosyl_Hdrlase"/>
</dbReference>
<evidence type="ECO:0000256" key="2">
    <source>
        <dbReference type="ARBA" id="ARBA00022676"/>
    </source>
</evidence>
<evidence type="ECO:0000259" key="4">
    <source>
        <dbReference type="Pfam" id="PF03632"/>
    </source>
</evidence>
<dbReference type="InterPro" id="IPR008928">
    <property type="entry name" value="6-hairpin_glycosidase_sf"/>
</dbReference>
<keyword evidence="2" id="KW-0328">Glycosyltransferase</keyword>
<name>A0ABW4CL22_9LACO</name>
<comment type="caution">
    <text evidence="7">The sequence shown here is derived from an EMBL/GenBank/DDBJ whole genome shotgun (WGS) entry which is preliminary data.</text>
</comment>
<dbReference type="Gene3D" id="1.50.10.10">
    <property type="match status" value="1"/>
</dbReference>
<evidence type="ECO:0000313" key="8">
    <source>
        <dbReference type="Proteomes" id="UP001597196"/>
    </source>
</evidence>
<dbReference type="InterPro" id="IPR037018">
    <property type="entry name" value="GH65_N"/>
</dbReference>
<dbReference type="PIRSF" id="PIRSF036289">
    <property type="entry name" value="Glycosyl_hydrolase_malt_phosph"/>
    <property type="match status" value="1"/>
</dbReference>
<dbReference type="InterPro" id="IPR012341">
    <property type="entry name" value="6hp_glycosidase-like_sf"/>
</dbReference>
<evidence type="ECO:0000256" key="1">
    <source>
        <dbReference type="ARBA" id="ARBA00006768"/>
    </source>
</evidence>
<feature type="domain" description="Glycoside hydrolase family 65 central catalytic" evidence="4">
    <location>
        <begin position="289"/>
        <end position="670"/>
    </location>
</feature>
<evidence type="ECO:0000313" key="7">
    <source>
        <dbReference type="EMBL" id="MFD1430340.1"/>
    </source>
</evidence>
<dbReference type="Pfam" id="PF03633">
    <property type="entry name" value="Glyco_hydro_65C"/>
    <property type="match status" value="1"/>
</dbReference>
<dbReference type="GO" id="GO:0016787">
    <property type="term" value="F:hydrolase activity"/>
    <property type="evidence" value="ECO:0007669"/>
    <property type="project" value="UniProtKB-KW"/>
</dbReference>
<evidence type="ECO:0000259" key="5">
    <source>
        <dbReference type="Pfam" id="PF03633"/>
    </source>
</evidence>
<evidence type="ECO:0000256" key="3">
    <source>
        <dbReference type="ARBA" id="ARBA00022679"/>
    </source>
</evidence>
<dbReference type="Pfam" id="PF03636">
    <property type="entry name" value="Glyco_hydro_65N"/>
    <property type="match status" value="1"/>
</dbReference>
<feature type="domain" description="Glycoside hydrolase family 65 N-terminal" evidence="6">
    <location>
        <begin position="8"/>
        <end position="234"/>
    </location>
</feature>
<comment type="similarity">
    <text evidence="1">Belongs to the glycosyl hydrolase 65 family.</text>
</comment>
<protein>
    <submittedName>
        <fullName evidence="7">Glycosyl hydrolase family 65 protein</fullName>
    </submittedName>
</protein>
<sequence>MNSDWLFTQTGYDPEDLNGLGNRFMLANGYMGYRGVLEEYGKKQLVALNLGGVYDRNGDKWRETVNAPDPMAITLTRGDQAFSVLKQSPLAHTMTLDCQHAKVSRHTVFQAPEGTVTITSERFLSAAATHYGALQYHIEADFAGDFTLRAGIDHDVWDINGPHLFNYAQTVQDDTFCVFARTGEKCVPIAVWQKQFLDAPAEASIERATTGLFRNYQLHLTANVPVTLTVFFGVSETERDDNAIALAMRGVQASDFATWQAAHEAVWAKWWAQSDIEIDGPVDDQRALRYSLYQLLAIAPHGVADQSIPARGLSGQTYKGAIFWDTEMFMLPFFLATDAETARSLVGYRIRGLQAAKQKAASYGFQGAFYAWESQENGFDATSDFNVTDVFTKRPMRTYFRDKQVHISGAIALSIWQTAQWLNDPKLLLSGGAEVILECARFYLDYVKQGLLDDTIVCDDVIGPDEYHERVNNNAYTNKIIEETWRAALAVIDWLQKQAPSALKTMLGQLHYADLPQLIAASLPKLKQPLVKDGVIAQFDGYFGLEDTTVEAVRSRLLDPREYWGGAYGVASQTQVIKQADVMMMLALFPQDYSPETHQQNYAYYEPRTEHGSSLSWSMYAIEAARLGLGDAAHDFFVKTATVDLTGQSKQWAGSIYIGGTHPAANGGAWLVAMRGFAGMQVRDGQLEFKNQLPPQWRAMRFHVGYHGRHYSVTLKAGQEQPEVEEN</sequence>
<dbReference type="Proteomes" id="UP001597196">
    <property type="component" value="Unassembled WGS sequence"/>
</dbReference>
<dbReference type="InterPro" id="IPR005194">
    <property type="entry name" value="Glyco_hydro_65_C"/>
</dbReference>
<feature type="domain" description="Glycoside hydrolase family 65 C-terminal" evidence="5">
    <location>
        <begin position="680"/>
        <end position="718"/>
    </location>
</feature>
<dbReference type="Gene3D" id="2.70.98.40">
    <property type="entry name" value="Glycoside hydrolase, family 65, N-terminal domain"/>
    <property type="match status" value="1"/>
</dbReference>
<keyword evidence="7" id="KW-0378">Hydrolase</keyword>
<dbReference type="SUPFAM" id="SSF48208">
    <property type="entry name" value="Six-hairpin glycosidases"/>
    <property type="match status" value="1"/>
</dbReference>
<accession>A0ABW4CL22</accession>
<dbReference type="RefSeq" id="WP_203626653.1">
    <property type="nucleotide sequence ID" value="NZ_BOLQ01000007.1"/>
</dbReference>
<dbReference type="InterPro" id="IPR005196">
    <property type="entry name" value="Glyco_hydro_65_N"/>
</dbReference>
<keyword evidence="8" id="KW-1185">Reference proteome</keyword>